<feature type="domain" description="PpiC" evidence="2">
    <location>
        <begin position="177"/>
        <end position="251"/>
    </location>
</feature>
<feature type="chain" id="PRO_5045870950" description="PpiC domain-containing protein" evidence="1">
    <location>
        <begin position="22"/>
        <end position="321"/>
    </location>
</feature>
<evidence type="ECO:0000259" key="2">
    <source>
        <dbReference type="Pfam" id="PF00639"/>
    </source>
</evidence>
<dbReference type="Gene3D" id="3.10.50.40">
    <property type="match status" value="1"/>
</dbReference>
<dbReference type="InterPro" id="IPR000297">
    <property type="entry name" value="PPIase_PpiC"/>
</dbReference>
<evidence type="ECO:0000313" key="3">
    <source>
        <dbReference type="EMBL" id="GAA6269986.1"/>
    </source>
</evidence>
<protein>
    <recommendedName>
        <fullName evidence="2">PpiC domain-containing protein</fullName>
    </recommendedName>
</protein>
<dbReference type="Pfam" id="PF00639">
    <property type="entry name" value="Rotamase"/>
    <property type="match status" value="1"/>
</dbReference>
<comment type="caution">
    <text evidence="3">The sequence shown here is derived from an EMBL/GenBank/DDBJ whole genome shotgun (WGS) entry which is preliminary data.</text>
</comment>
<dbReference type="Proteomes" id="UP001600894">
    <property type="component" value="Unassembled WGS sequence"/>
</dbReference>
<gene>
    <name evidence="3" type="ORF">F130042H8_30460</name>
</gene>
<feature type="signal peptide" evidence="1">
    <location>
        <begin position="1"/>
        <end position="21"/>
    </location>
</feature>
<accession>A0ABQ0B154</accession>
<dbReference type="EMBL" id="BAABXL010000001">
    <property type="protein sequence ID" value="GAA6269986.1"/>
    <property type="molecule type" value="Genomic_DNA"/>
</dbReference>
<evidence type="ECO:0000313" key="4">
    <source>
        <dbReference type="Proteomes" id="UP001600894"/>
    </source>
</evidence>
<reference evidence="3 4" key="1">
    <citation type="submission" date="2024-04" db="EMBL/GenBank/DDBJ databases">
        <title>Defined microbial consortia suppress multidrug-resistant proinflammatory Enterobacteriaceae via ecological control.</title>
        <authorList>
            <person name="Furuichi M."/>
            <person name="Kawaguchi T."/>
            <person name="Pust M."/>
            <person name="Yasuma K."/>
            <person name="Plichta D."/>
            <person name="Hasegawa N."/>
            <person name="Ohya T."/>
            <person name="Bhattarai S."/>
            <person name="Sasajima S."/>
            <person name="Aoto Y."/>
            <person name="Tuganbaev T."/>
            <person name="Yaginuma M."/>
            <person name="Ueda M."/>
            <person name="Okahashi N."/>
            <person name="Amafuji K."/>
            <person name="Kiridooshi Y."/>
            <person name="Sugita K."/>
            <person name="Strazar M."/>
            <person name="Skelly A."/>
            <person name="Suda W."/>
            <person name="Hattori M."/>
            <person name="Nakamoto N."/>
            <person name="Caballero S."/>
            <person name="Norman J."/>
            <person name="Olle B."/>
            <person name="Tanoue T."/>
            <person name="Arita M."/>
            <person name="Bucci V."/>
            <person name="Atarashi K."/>
            <person name="Xavier R."/>
            <person name="Honda K."/>
        </authorList>
    </citation>
    <scope>NUCLEOTIDE SEQUENCE [LARGE SCALE GENOMIC DNA]</scope>
    <source>
        <strain evidence="4">f13</strain>
    </source>
</reference>
<name>A0ABQ0B154_9FIRM</name>
<sequence length="321" mass="36513">MWRRILCLGLWVLIGTAGLTACSGQASSGQRSMGSVTEYTPGQIRMVAATERNRYQNIYTSQLWSVAADRKGNTFETLLKGQVEQFLKELAVVNLLAEKNGIQLTSQEKDAVQNLTDEYYSGLTKGDLDYMKVSKDEVYDLYSKYYLADKTVSQLTNEEDLEVSDAEAKVIHIQQIETDTEEKAQEVYEKATQEKADFAAVAAKESQNSQIEYELEWSGDMTPLEQSAFSLEQDHISKVISYEGKYYIQKCTNAYDKDATAARKIKLLEEKKARAFDQIYTPFSQTNPVRLKEGMWDEMDFSGGEECTADNFFQLYHTSRQ</sequence>
<dbReference type="RefSeq" id="WP_390470663.1">
    <property type="nucleotide sequence ID" value="NZ_BAABXL010000001.1"/>
</dbReference>
<dbReference type="PROSITE" id="PS51257">
    <property type="entry name" value="PROKAR_LIPOPROTEIN"/>
    <property type="match status" value="1"/>
</dbReference>
<dbReference type="SUPFAM" id="SSF54534">
    <property type="entry name" value="FKBP-like"/>
    <property type="match status" value="1"/>
</dbReference>
<dbReference type="InterPro" id="IPR046357">
    <property type="entry name" value="PPIase_dom_sf"/>
</dbReference>
<proteinExistence type="predicted"/>
<keyword evidence="4" id="KW-1185">Reference proteome</keyword>
<organism evidence="3 4">
    <name type="scientific">Enterocloster alcoholdehydrogenati</name>
    <dbReference type="NCBI Taxonomy" id="2547410"/>
    <lineage>
        <taxon>Bacteria</taxon>
        <taxon>Bacillati</taxon>
        <taxon>Bacillota</taxon>
        <taxon>Clostridia</taxon>
        <taxon>Lachnospirales</taxon>
        <taxon>Lachnospiraceae</taxon>
        <taxon>Enterocloster</taxon>
    </lineage>
</organism>
<evidence type="ECO:0000256" key="1">
    <source>
        <dbReference type="SAM" id="SignalP"/>
    </source>
</evidence>
<keyword evidence="1" id="KW-0732">Signal</keyword>